<keyword evidence="8 9" id="KW-0472">Membrane</keyword>
<dbReference type="AlphaFoldDB" id="A0A0A2V9I9"/>
<evidence type="ECO:0000256" key="4">
    <source>
        <dbReference type="ARBA" id="ARBA00022692"/>
    </source>
</evidence>
<dbReference type="GO" id="GO:0015421">
    <property type="term" value="F:ABC-type oligopeptide transporter activity"/>
    <property type="evidence" value="ECO:0007669"/>
    <property type="project" value="TreeGrafter"/>
</dbReference>
<evidence type="ECO:0000313" key="13">
    <source>
        <dbReference type="Proteomes" id="UP000030153"/>
    </source>
</evidence>
<dbReference type="InterPro" id="IPR003439">
    <property type="entry name" value="ABC_transporter-like_ATP-bd"/>
</dbReference>
<dbReference type="SUPFAM" id="SSF90123">
    <property type="entry name" value="ABC transporter transmembrane region"/>
    <property type="match status" value="1"/>
</dbReference>
<evidence type="ECO:0000256" key="9">
    <source>
        <dbReference type="SAM" id="Phobius"/>
    </source>
</evidence>
<dbReference type="CDD" id="cd18541">
    <property type="entry name" value="ABC_6TM_TmrB_like"/>
    <property type="match status" value="1"/>
</dbReference>
<feature type="transmembrane region" description="Helical" evidence="9">
    <location>
        <begin position="127"/>
        <end position="155"/>
    </location>
</feature>
<evidence type="ECO:0000313" key="12">
    <source>
        <dbReference type="EMBL" id="KGP90345.1"/>
    </source>
</evidence>
<dbReference type="OrthoDB" id="9770415at2"/>
<evidence type="ECO:0000256" key="8">
    <source>
        <dbReference type="ARBA" id="ARBA00023136"/>
    </source>
</evidence>
<reference evidence="12 13" key="1">
    <citation type="submission" date="2013-08" db="EMBL/GenBank/DDBJ databases">
        <title>Genome of Pontibacillus chungwhensis.</title>
        <authorList>
            <person name="Wang Q."/>
            <person name="Wang G."/>
        </authorList>
    </citation>
    <scope>NUCLEOTIDE SEQUENCE [LARGE SCALE GENOMIC DNA]</scope>
    <source>
        <strain evidence="12 13">BH030062</strain>
    </source>
</reference>
<dbReference type="InterPro" id="IPR017871">
    <property type="entry name" value="ABC_transporter-like_CS"/>
</dbReference>
<dbReference type="GO" id="GO:0005524">
    <property type="term" value="F:ATP binding"/>
    <property type="evidence" value="ECO:0007669"/>
    <property type="project" value="UniProtKB-KW"/>
</dbReference>
<dbReference type="Gene3D" id="1.20.1560.10">
    <property type="entry name" value="ABC transporter type 1, transmembrane domain"/>
    <property type="match status" value="1"/>
</dbReference>
<keyword evidence="2" id="KW-0813">Transport</keyword>
<keyword evidence="5" id="KW-0547">Nucleotide-binding</keyword>
<evidence type="ECO:0000256" key="3">
    <source>
        <dbReference type="ARBA" id="ARBA00022475"/>
    </source>
</evidence>
<keyword evidence="3" id="KW-1003">Cell membrane</keyword>
<dbReference type="PROSITE" id="PS50893">
    <property type="entry name" value="ABC_TRANSPORTER_2"/>
    <property type="match status" value="1"/>
</dbReference>
<proteinExistence type="predicted"/>
<dbReference type="InterPro" id="IPR027417">
    <property type="entry name" value="P-loop_NTPase"/>
</dbReference>
<feature type="transmembrane region" description="Helical" evidence="9">
    <location>
        <begin position="249"/>
        <end position="269"/>
    </location>
</feature>
<dbReference type="SUPFAM" id="SSF52540">
    <property type="entry name" value="P-loop containing nucleoside triphosphate hydrolases"/>
    <property type="match status" value="1"/>
</dbReference>
<dbReference type="InterPro" id="IPR011527">
    <property type="entry name" value="ABC1_TM_dom"/>
</dbReference>
<dbReference type="InterPro" id="IPR036640">
    <property type="entry name" value="ABC1_TM_sf"/>
</dbReference>
<evidence type="ECO:0000259" key="10">
    <source>
        <dbReference type="PROSITE" id="PS50893"/>
    </source>
</evidence>
<dbReference type="PANTHER" id="PTHR43394">
    <property type="entry name" value="ATP-DEPENDENT PERMEASE MDL1, MITOCHONDRIAL"/>
    <property type="match status" value="1"/>
</dbReference>
<evidence type="ECO:0000256" key="5">
    <source>
        <dbReference type="ARBA" id="ARBA00022741"/>
    </source>
</evidence>
<dbReference type="STRING" id="1385513.N780_05385"/>
<comment type="caution">
    <text evidence="12">The sequence shown here is derived from an EMBL/GenBank/DDBJ whole genome shotgun (WGS) entry which is preliminary data.</text>
</comment>
<dbReference type="Proteomes" id="UP000030153">
    <property type="component" value="Unassembled WGS sequence"/>
</dbReference>
<comment type="subcellular location">
    <subcellularLocation>
        <location evidence="1">Cell membrane</location>
        <topology evidence="1">Multi-pass membrane protein</topology>
    </subcellularLocation>
</comment>
<gene>
    <name evidence="12" type="ORF">N780_05385</name>
</gene>
<feature type="domain" description="ABC transporter" evidence="10">
    <location>
        <begin position="337"/>
        <end position="572"/>
    </location>
</feature>
<keyword evidence="4 9" id="KW-0812">Transmembrane</keyword>
<keyword evidence="6 12" id="KW-0067">ATP-binding</keyword>
<dbReference type="RefSeq" id="WP_036786007.1">
    <property type="nucleotide sequence ID" value="NZ_AVBG01000013.1"/>
</dbReference>
<sequence length="583" mass="66056">MFSVLGKLNWFFKEYWIRYSIAIILLVFVSAIDILPPKLIGAAIDGIQFETLTREKLTELIAWYLMILIVSYVVSYYWGFLLFGGAMILERKKRSNLMQHFLAMTPTFFGKYRTGDLMARSTNDLKAISMTAGFGILTLVDSTFFMVMIVGVMIFTISWKLTLAALIPLPIMALMMNRYGKTIHERFTKAQDAFGDMNDNVLESVRGVRVIRAFVQEREDEERFRNMTHDVYKKNVEVAKIDAMFEPTIKILVGLSYTIGLGYGASLVFENVITLGQLVSFNVYLGMLIWPMFAVGELINVMQRGNASLDRVNDTLGYEADVKDPEHPKHVPMPSIVHFDHVTFRYPDTDRDQLQDINLTVKRGSTIGVVGKTGSGKTTLFRQLLRDYSGMKGRLTVAGTPLEEISLEASRGWIGYVPQDQILFSKTVRENIQFGQDNATDEEIERILELAYLKKDIDNLPKGLDTKVGESGVTLSGGQKQRVSLARALIMDPEILLLDDSMSAVDGKTEANIIQHLKEERKDKTTFIAAHRLSGLQHADEIIVLEDGRITERGTHEELMSEGGWYKDQFTKQQMNQEEVDDQ</sequence>
<dbReference type="Pfam" id="PF00664">
    <property type="entry name" value="ABC_membrane"/>
    <property type="match status" value="1"/>
</dbReference>
<dbReference type="FunFam" id="1.20.1560.10:FF:000011">
    <property type="entry name" value="Multidrug ABC transporter ATP-binding protein"/>
    <property type="match status" value="1"/>
</dbReference>
<dbReference type="GO" id="GO:0005886">
    <property type="term" value="C:plasma membrane"/>
    <property type="evidence" value="ECO:0007669"/>
    <property type="project" value="UniProtKB-SubCell"/>
</dbReference>
<keyword evidence="7 9" id="KW-1133">Transmembrane helix</keyword>
<dbReference type="Pfam" id="PF00005">
    <property type="entry name" value="ABC_tran"/>
    <property type="match status" value="1"/>
</dbReference>
<dbReference type="GO" id="GO:0016887">
    <property type="term" value="F:ATP hydrolysis activity"/>
    <property type="evidence" value="ECO:0007669"/>
    <property type="project" value="InterPro"/>
</dbReference>
<evidence type="ECO:0000256" key="1">
    <source>
        <dbReference type="ARBA" id="ARBA00004651"/>
    </source>
</evidence>
<accession>A0A0A2V9I9</accession>
<name>A0A0A2V9I9_9BACI</name>
<feature type="transmembrane region" description="Helical" evidence="9">
    <location>
        <begin position="161"/>
        <end position="179"/>
    </location>
</feature>
<evidence type="ECO:0000256" key="6">
    <source>
        <dbReference type="ARBA" id="ARBA00022840"/>
    </source>
</evidence>
<evidence type="ECO:0000256" key="7">
    <source>
        <dbReference type="ARBA" id="ARBA00022989"/>
    </source>
</evidence>
<evidence type="ECO:0000256" key="2">
    <source>
        <dbReference type="ARBA" id="ARBA00022448"/>
    </source>
</evidence>
<feature type="transmembrane region" description="Helical" evidence="9">
    <location>
        <begin position="61"/>
        <end position="89"/>
    </location>
</feature>
<dbReference type="eggNOG" id="COG1132">
    <property type="taxonomic scope" value="Bacteria"/>
</dbReference>
<dbReference type="SMART" id="SM00382">
    <property type="entry name" value="AAA"/>
    <property type="match status" value="1"/>
</dbReference>
<dbReference type="PROSITE" id="PS00211">
    <property type="entry name" value="ABC_TRANSPORTER_1"/>
    <property type="match status" value="1"/>
</dbReference>
<dbReference type="FunFam" id="3.40.50.300:FF:000221">
    <property type="entry name" value="Multidrug ABC transporter ATP-binding protein"/>
    <property type="match status" value="1"/>
</dbReference>
<dbReference type="PROSITE" id="PS50929">
    <property type="entry name" value="ABC_TM1F"/>
    <property type="match status" value="1"/>
</dbReference>
<feature type="transmembrane region" description="Helical" evidence="9">
    <location>
        <begin position="281"/>
        <end position="301"/>
    </location>
</feature>
<dbReference type="InterPro" id="IPR003593">
    <property type="entry name" value="AAA+_ATPase"/>
</dbReference>
<organism evidence="12 13">
    <name type="scientific">Pontibacillus chungwhensis BH030062</name>
    <dbReference type="NCBI Taxonomy" id="1385513"/>
    <lineage>
        <taxon>Bacteria</taxon>
        <taxon>Bacillati</taxon>
        <taxon>Bacillota</taxon>
        <taxon>Bacilli</taxon>
        <taxon>Bacillales</taxon>
        <taxon>Bacillaceae</taxon>
        <taxon>Pontibacillus</taxon>
    </lineage>
</organism>
<evidence type="ECO:0000259" key="11">
    <source>
        <dbReference type="PROSITE" id="PS50929"/>
    </source>
</evidence>
<dbReference type="EMBL" id="AVBG01000013">
    <property type="protein sequence ID" value="KGP90345.1"/>
    <property type="molecule type" value="Genomic_DNA"/>
</dbReference>
<feature type="transmembrane region" description="Helical" evidence="9">
    <location>
        <begin position="16"/>
        <end position="35"/>
    </location>
</feature>
<keyword evidence="13" id="KW-1185">Reference proteome</keyword>
<feature type="domain" description="ABC transmembrane type-1" evidence="11">
    <location>
        <begin position="21"/>
        <end position="304"/>
    </location>
</feature>
<dbReference type="InterPro" id="IPR039421">
    <property type="entry name" value="Type_1_exporter"/>
</dbReference>
<protein>
    <submittedName>
        <fullName evidence="12">Multidrug ABC transporter ATP-binding protein</fullName>
    </submittedName>
</protein>
<dbReference type="Gene3D" id="3.40.50.300">
    <property type="entry name" value="P-loop containing nucleotide triphosphate hydrolases"/>
    <property type="match status" value="1"/>
</dbReference>
<dbReference type="PANTHER" id="PTHR43394:SF1">
    <property type="entry name" value="ATP-BINDING CASSETTE SUB-FAMILY B MEMBER 10, MITOCHONDRIAL"/>
    <property type="match status" value="1"/>
</dbReference>